<proteinExistence type="predicted"/>
<dbReference type="InterPro" id="IPR052377">
    <property type="entry name" value="Mitochondrial_ECH-domain"/>
</dbReference>
<dbReference type="GO" id="GO:0005739">
    <property type="term" value="C:mitochondrion"/>
    <property type="evidence" value="ECO:0007669"/>
    <property type="project" value="UniProtKB-SubCell"/>
</dbReference>
<dbReference type="AlphaFoldDB" id="A0A813XXQ0"/>
<comment type="caution">
    <text evidence="8">The sequence shown here is derived from an EMBL/GenBank/DDBJ whole genome shotgun (WGS) entry which is preliminary data.</text>
</comment>
<protein>
    <recommendedName>
        <fullName evidence="7">Enoyl-CoA hydratase domain-containing protein 3, mitochondrial</fullName>
    </recommendedName>
</protein>
<evidence type="ECO:0000256" key="5">
    <source>
        <dbReference type="ARBA" id="ARBA00023128"/>
    </source>
</evidence>
<dbReference type="EMBL" id="CAJNOC010001560">
    <property type="protein sequence ID" value="CAF0874671.1"/>
    <property type="molecule type" value="Genomic_DNA"/>
</dbReference>
<evidence type="ECO:0000256" key="2">
    <source>
        <dbReference type="ARBA" id="ARBA00022832"/>
    </source>
</evidence>
<dbReference type="Gene3D" id="1.10.12.10">
    <property type="entry name" value="Lyase 2-enoyl-coa Hydratase, Chain A, domain 2"/>
    <property type="match status" value="1"/>
</dbReference>
<reference evidence="8" key="1">
    <citation type="submission" date="2021-02" db="EMBL/GenBank/DDBJ databases">
        <authorList>
            <person name="Nowell W R."/>
        </authorList>
    </citation>
    <scope>NUCLEOTIDE SEQUENCE</scope>
    <source>
        <strain evidence="8">Ploen Becks lab</strain>
    </source>
</reference>
<evidence type="ECO:0000256" key="1">
    <source>
        <dbReference type="ARBA" id="ARBA00004173"/>
    </source>
</evidence>
<evidence type="ECO:0000313" key="8">
    <source>
        <dbReference type="EMBL" id="CAF0874671.1"/>
    </source>
</evidence>
<keyword evidence="4" id="KW-0443">Lipid metabolism</keyword>
<dbReference type="PANTHER" id="PTHR43602">
    <property type="match status" value="1"/>
</dbReference>
<keyword evidence="3" id="KW-0809">Transit peptide</keyword>
<gene>
    <name evidence="8" type="ORF">OXX778_LOCUS10108</name>
</gene>
<evidence type="ECO:0000256" key="4">
    <source>
        <dbReference type="ARBA" id="ARBA00023098"/>
    </source>
</evidence>
<evidence type="ECO:0000256" key="7">
    <source>
        <dbReference type="ARBA" id="ARBA00040545"/>
    </source>
</evidence>
<dbReference type="OrthoDB" id="2139957at2759"/>
<dbReference type="GO" id="GO:0016836">
    <property type="term" value="F:hydro-lyase activity"/>
    <property type="evidence" value="ECO:0007669"/>
    <property type="project" value="TreeGrafter"/>
</dbReference>
<evidence type="ECO:0000313" key="9">
    <source>
        <dbReference type="Proteomes" id="UP000663879"/>
    </source>
</evidence>
<comment type="function">
    <text evidence="6">May play a role in fatty acid biosynthesis and insulin sensitivity.</text>
</comment>
<sequence length="289" mass="32034">MLGISNFYLNLSRRFVSTGRNLVKIEQNEESKFMTRILMNNEKKRNSLGIDMIRQLQQAIDEIDLEKCRVLVIGSSCLKVFSAGHNLKELTSDKGFDSHQVIFDEFTKLCLKLRDLPCPTIAEVHGLAAAAGYQLAASCDLIIASNKASFSTPGVKFGVFCSTPGVALSRNVSPKISLKMLFTGDAISADEAYLHGIVSQVVNVDESSENLSKKVKEIASKIESNSKHVVALGKKCFYEQFERPNLNDAYKIACNAMVDNLKYEDTQLGLKAFASKSKPIWNHSDKKII</sequence>
<dbReference type="PANTHER" id="PTHR43602:SF1">
    <property type="entry name" value="ENOYL-COA HYDRATASE DOMAIN-CONTAINING PROTEIN 3, MITOCHONDRIAL"/>
    <property type="match status" value="1"/>
</dbReference>
<organism evidence="8 9">
    <name type="scientific">Brachionus calyciflorus</name>
    <dbReference type="NCBI Taxonomy" id="104777"/>
    <lineage>
        <taxon>Eukaryota</taxon>
        <taxon>Metazoa</taxon>
        <taxon>Spiralia</taxon>
        <taxon>Gnathifera</taxon>
        <taxon>Rotifera</taxon>
        <taxon>Eurotatoria</taxon>
        <taxon>Monogononta</taxon>
        <taxon>Pseudotrocha</taxon>
        <taxon>Ploima</taxon>
        <taxon>Brachionidae</taxon>
        <taxon>Brachionus</taxon>
    </lineage>
</organism>
<evidence type="ECO:0000256" key="6">
    <source>
        <dbReference type="ARBA" id="ARBA00037410"/>
    </source>
</evidence>
<name>A0A813XXQ0_9BILA</name>
<dbReference type="InterPro" id="IPR014748">
    <property type="entry name" value="Enoyl-CoA_hydra_C"/>
</dbReference>
<comment type="subcellular location">
    <subcellularLocation>
        <location evidence="1">Mitochondrion</location>
    </subcellularLocation>
</comment>
<dbReference type="InterPro" id="IPR001753">
    <property type="entry name" value="Enoyl-CoA_hydra/iso"/>
</dbReference>
<evidence type="ECO:0000256" key="3">
    <source>
        <dbReference type="ARBA" id="ARBA00022946"/>
    </source>
</evidence>
<keyword evidence="9" id="KW-1185">Reference proteome</keyword>
<dbReference type="Proteomes" id="UP000663879">
    <property type="component" value="Unassembled WGS sequence"/>
</dbReference>
<keyword evidence="2" id="KW-0276">Fatty acid metabolism</keyword>
<dbReference type="CDD" id="cd06558">
    <property type="entry name" value="crotonase-like"/>
    <property type="match status" value="1"/>
</dbReference>
<keyword evidence="5" id="KW-0496">Mitochondrion</keyword>
<dbReference type="Pfam" id="PF00378">
    <property type="entry name" value="ECH_1"/>
    <property type="match status" value="1"/>
</dbReference>
<dbReference type="GO" id="GO:0006631">
    <property type="term" value="P:fatty acid metabolic process"/>
    <property type="evidence" value="ECO:0007669"/>
    <property type="project" value="UniProtKB-KW"/>
</dbReference>
<accession>A0A813XXQ0</accession>
<dbReference type="InterPro" id="IPR029045">
    <property type="entry name" value="ClpP/crotonase-like_dom_sf"/>
</dbReference>
<dbReference type="SUPFAM" id="SSF52096">
    <property type="entry name" value="ClpP/crotonase"/>
    <property type="match status" value="1"/>
</dbReference>
<dbReference type="Gene3D" id="3.90.226.10">
    <property type="entry name" value="2-enoyl-CoA Hydratase, Chain A, domain 1"/>
    <property type="match status" value="1"/>
</dbReference>